<dbReference type="InterPro" id="IPR023198">
    <property type="entry name" value="PGP-like_dom2"/>
</dbReference>
<proteinExistence type="predicted"/>
<dbReference type="SUPFAM" id="SSF56784">
    <property type="entry name" value="HAD-like"/>
    <property type="match status" value="1"/>
</dbReference>
<dbReference type="GO" id="GO:0005829">
    <property type="term" value="C:cytosol"/>
    <property type="evidence" value="ECO:0007669"/>
    <property type="project" value="TreeGrafter"/>
</dbReference>
<dbReference type="KEGG" id="pcat:Pcatena_01210"/>
<keyword evidence="2" id="KW-1185">Reference proteome</keyword>
<reference evidence="2" key="1">
    <citation type="submission" date="2018-11" db="EMBL/GenBank/DDBJ databases">
        <title>Comparative genomics of Parolsenella catena and Libanicoccus massiliensis: Reclassification of Libanicoccus massiliensis as Parolsenella massiliensis comb. nov.</title>
        <authorList>
            <person name="Sakamoto M."/>
            <person name="Ikeyama N."/>
            <person name="Murakami T."/>
            <person name="Mori H."/>
            <person name="Yuki M."/>
            <person name="Ohkuma M."/>
        </authorList>
    </citation>
    <scope>NUCLEOTIDE SEQUENCE [LARGE SCALE GENOMIC DNA]</scope>
    <source>
        <strain evidence="2">JCM 31932</strain>
    </source>
</reference>
<dbReference type="SFLD" id="SFLDS00003">
    <property type="entry name" value="Haloacid_Dehalogenase"/>
    <property type="match status" value="1"/>
</dbReference>
<dbReference type="OrthoDB" id="9797743at2"/>
<sequence>MAETKDACRFDAVIFDMDGVLVDSEALYLREFRAFSDACGLDVTEEELLAQVGASHQTFQRTIRDVLARNGIETASPEAAERVYEDWAVKNCERNYGQIMNPGVPETLDALRTAGVRVALASSAPMRFIHEALGQCGIDDRFERFVSGEQFHESKPNPEIYLHSMECLGLPATRCCCVEDSAFGIAAGKAAGMFVIAKREERFGFSQDAADVIVDEIPGILGVVLG</sequence>
<dbReference type="InterPro" id="IPR023214">
    <property type="entry name" value="HAD_sf"/>
</dbReference>
<dbReference type="SFLD" id="SFLDG01135">
    <property type="entry name" value="C1.5.6:_HAD__Beta-PGM__Phospha"/>
    <property type="match status" value="1"/>
</dbReference>
<dbReference type="GO" id="GO:0008967">
    <property type="term" value="F:phosphoglycolate phosphatase activity"/>
    <property type="evidence" value="ECO:0007669"/>
    <property type="project" value="TreeGrafter"/>
</dbReference>
<dbReference type="Gene3D" id="1.10.150.240">
    <property type="entry name" value="Putative phosphatase, domain 2"/>
    <property type="match status" value="1"/>
</dbReference>
<dbReference type="Gene3D" id="3.40.50.1000">
    <property type="entry name" value="HAD superfamily/HAD-like"/>
    <property type="match status" value="1"/>
</dbReference>
<evidence type="ECO:0000313" key="1">
    <source>
        <dbReference type="EMBL" id="BBH49534.1"/>
    </source>
</evidence>
<dbReference type="EMBL" id="AP019367">
    <property type="protein sequence ID" value="BBH49534.1"/>
    <property type="molecule type" value="Genomic_DNA"/>
</dbReference>
<dbReference type="AlphaFoldDB" id="A0A3G9K6B8"/>
<dbReference type="SFLD" id="SFLDG01129">
    <property type="entry name" value="C1.5:_HAD__Beta-PGM__Phosphata"/>
    <property type="match status" value="1"/>
</dbReference>
<gene>
    <name evidence="1" type="primary">pgmB_1</name>
    <name evidence="1" type="ORF">Pcatena_01210</name>
</gene>
<dbReference type="Pfam" id="PF00702">
    <property type="entry name" value="Hydrolase"/>
    <property type="match status" value="1"/>
</dbReference>
<dbReference type="Proteomes" id="UP000273154">
    <property type="component" value="Chromosome"/>
</dbReference>
<dbReference type="PANTHER" id="PTHR43434:SF1">
    <property type="entry name" value="PHOSPHOGLYCOLATE PHOSPHATASE"/>
    <property type="match status" value="1"/>
</dbReference>
<dbReference type="NCBIfam" id="TIGR01509">
    <property type="entry name" value="HAD-SF-IA-v3"/>
    <property type="match status" value="1"/>
</dbReference>
<dbReference type="GO" id="GO:0006281">
    <property type="term" value="P:DNA repair"/>
    <property type="evidence" value="ECO:0007669"/>
    <property type="project" value="TreeGrafter"/>
</dbReference>
<dbReference type="GeneID" id="88848263"/>
<dbReference type="InterPro" id="IPR006439">
    <property type="entry name" value="HAD-SF_hydro_IA"/>
</dbReference>
<accession>A0A3G9K6B8</accession>
<dbReference type="InterPro" id="IPR050155">
    <property type="entry name" value="HAD-like_hydrolase_sf"/>
</dbReference>
<dbReference type="PRINTS" id="PR00413">
    <property type="entry name" value="HADHALOGNASE"/>
</dbReference>
<protein>
    <submittedName>
        <fullName evidence="1">Phosphoglycolate phosphatase haloacid dehalogenase hydrolase</fullName>
    </submittedName>
</protein>
<evidence type="ECO:0000313" key="2">
    <source>
        <dbReference type="Proteomes" id="UP000273154"/>
    </source>
</evidence>
<organism evidence="1 2">
    <name type="scientific">Parolsenella catena</name>
    <dbReference type="NCBI Taxonomy" id="2003188"/>
    <lineage>
        <taxon>Bacteria</taxon>
        <taxon>Bacillati</taxon>
        <taxon>Actinomycetota</taxon>
        <taxon>Coriobacteriia</taxon>
        <taxon>Coriobacteriales</taxon>
        <taxon>Atopobiaceae</taxon>
        <taxon>Parolsenella</taxon>
    </lineage>
</organism>
<dbReference type="InterPro" id="IPR036412">
    <property type="entry name" value="HAD-like_sf"/>
</dbReference>
<dbReference type="RefSeq" id="WP_126420703.1">
    <property type="nucleotide sequence ID" value="NZ_AP019367.1"/>
</dbReference>
<keyword evidence="1" id="KW-0378">Hydrolase</keyword>
<dbReference type="PANTHER" id="PTHR43434">
    <property type="entry name" value="PHOSPHOGLYCOLATE PHOSPHATASE"/>
    <property type="match status" value="1"/>
</dbReference>
<name>A0A3G9K6B8_9ACTN</name>